<feature type="transmembrane region" description="Helical" evidence="5">
    <location>
        <begin position="323"/>
        <end position="341"/>
    </location>
</feature>
<keyword evidence="4 5" id="KW-0472">Membrane</keyword>
<feature type="transmembrane region" description="Helical" evidence="5">
    <location>
        <begin position="424"/>
        <end position="446"/>
    </location>
</feature>
<feature type="transmembrane region" description="Helical" evidence="5">
    <location>
        <begin position="254"/>
        <end position="275"/>
    </location>
</feature>
<dbReference type="EMBL" id="CAJNOL010001837">
    <property type="protein sequence ID" value="CAF1426198.1"/>
    <property type="molecule type" value="Genomic_DNA"/>
</dbReference>
<evidence type="ECO:0000256" key="3">
    <source>
        <dbReference type="ARBA" id="ARBA00022989"/>
    </source>
</evidence>
<feature type="transmembrane region" description="Helical" evidence="5">
    <location>
        <begin position="133"/>
        <end position="154"/>
    </location>
</feature>
<dbReference type="Gene3D" id="1.20.1250.20">
    <property type="entry name" value="MFS general substrate transporter like domains"/>
    <property type="match status" value="2"/>
</dbReference>
<feature type="transmembrane region" description="Helical" evidence="5">
    <location>
        <begin position="227"/>
        <end position="247"/>
    </location>
</feature>
<feature type="transmembrane region" description="Helical" evidence="5">
    <location>
        <begin position="187"/>
        <end position="215"/>
    </location>
</feature>
<dbReference type="Proteomes" id="UP000663870">
    <property type="component" value="Unassembled WGS sequence"/>
</dbReference>
<dbReference type="EMBL" id="CAJNOH010001071">
    <property type="protein sequence ID" value="CAF1171894.1"/>
    <property type="molecule type" value="Genomic_DNA"/>
</dbReference>
<keyword evidence="2 5" id="KW-0812">Transmembrane</keyword>
<comment type="subcellular location">
    <subcellularLocation>
        <location evidence="1">Membrane</location>
        <topology evidence="1">Multi-pass membrane protein</topology>
    </subcellularLocation>
</comment>
<proteinExistence type="predicted"/>
<gene>
    <name evidence="8" type="ORF">JXQ802_LOCUS36158</name>
    <name evidence="7" type="ORF">PYM288_LOCUS23319</name>
</gene>
<keyword evidence="3 5" id="KW-1133">Transmembrane helix</keyword>
<accession>A0A814U789</accession>
<sequence>LIIKVVRIAYYLKMVAETSVVPANSQGPPPLIPSTRFTLALLVFFAFIIQYSQRINLPIGIVCMLNRTKPIHHNTLLDVTTELPNNMSIYYLNSSSSSSTTITTKIKKSPRIAKKKGFFNDKTFHWTELQQQLLLGGYWAGYIFTQIPGGWLATTIGAKWVYAASLGTSSFATLALTLMYMMPNTHFFLILILRFITGLAHGVLFPATISLWSVWAVPQERSTLASIGFSGTHLGTSLTMLIGGILCQHFSAGWVYLFSITSFLGFIWLALWTALTAHTPYHHKKISDREREYITSLTGSTGHKRTMSLASMPWKKIIKSKPIIALIITQSANLFGLFFFLTNFSKMFTELLRISPGNTGYILSFGFLLTLSSSILSGIATDHFVRSDVVTLTTARKMSNALTSFIPVFCMMLLYFSDHTTYRVGILAVLLFLAATGLGYGSGYVVNFADIAPAYSGVIFGLANTFASLAGLIGNLVAGLIIKKPVLEQWRKLYIIFGIIYLFGGLVYIFYGSAVPRKWATFQAVNNDTKPEKKTNDEVAMSTNVKV</sequence>
<evidence type="ECO:0000256" key="2">
    <source>
        <dbReference type="ARBA" id="ARBA00022692"/>
    </source>
</evidence>
<dbReference type="InterPro" id="IPR020846">
    <property type="entry name" value="MFS_dom"/>
</dbReference>
<evidence type="ECO:0000313" key="10">
    <source>
        <dbReference type="Proteomes" id="UP000663870"/>
    </source>
</evidence>
<dbReference type="PANTHER" id="PTHR11662:SF399">
    <property type="entry name" value="FI19708P1-RELATED"/>
    <property type="match status" value="1"/>
</dbReference>
<comment type="caution">
    <text evidence="7">The sequence shown here is derived from an EMBL/GenBank/DDBJ whole genome shotgun (WGS) entry which is preliminary data.</text>
</comment>
<dbReference type="SUPFAM" id="SSF103473">
    <property type="entry name" value="MFS general substrate transporter"/>
    <property type="match status" value="1"/>
</dbReference>
<evidence type="ECO:0000256" key="5">
    <source>
        <dbReference type="SAM" id="Phobius"/>
    </source>
</evidence>
<evidence type="ECO:0000256" key="4">
    <source>
        <dbReference type="ARBA" id="ARBA00023136"/>
    </source>
</evidence>
<dbReference type="Proteomes" id="UP000663854">
    <property type="component" value="Unassembled WGS sequence"/>
</dbReference>
<evidence type="ECO:0000259" key="6">
    <source>
        <dbReference type="PROSITE" id="PS50850"/>
    </source>
</evidence>
<protein>
    <recommendedName>
        <fullName evidence="6">Major facilitator superfamily (MFS) profile domain-containing protein</fullName>
    </recommendedName>
</protein>
<keyword evidence="10" id="KW-1185">Reference proteome</keyword>
<feature type="transmembrane region" description="Helical" evidence="5">
    <location>
        <begin position="361"/>
        <end position="380"/>
    </location>
</feature>
<dbReference type="InterPro" id="IPR036259">
    <property type="entry name" value="MFS_trans_sf"/>
</dbReference>
<dbReference type="GO" id="GO:0022857">
    <property type="term" value="F:transmembrane transporter activity"/>
    <property type="evidence" value="ECO:0007669"/>
    <property type="project" value="InterPro"/>
</dbReference>
<dbReference type="PANTHER" id="PTHR11662">
    <property type="entry name" value="SOLUTE CARRIER FAMILY 17"/>
    <property type="match status" value="1"/>
</dbReference>
<dbReference type="GO" id="GO:0006820">
    <property type="term" value="P:monoatomic anion transport"/>
    <property type="evidence" value="ECO:0007669"/>
    <property type="project" value="TreeGrafter"/>
</dbReference>
<dbReference type="InterPro" id="IPR050382">
    <property type="entry name" value="MFS_Na/Anion_cotransporter"/>
</dbReference>
<feature type="transmembrane region" description="Helical" evidence="5">
    <location>
        <begin position="458"/>
        <end position="481"/>
    </location>
</feature>
<dbReference type="FunFam" id="1.20.1250.20:FF:000532">
    <property type="entry name" value="SLC (SoLute Carrier) homolog"/>
    <property type="match status" value="1"/>
</dbReference>
<dbReference type="InterPro" id="IPR011701">
    <property type="entry name" value="MFS"/>
</dbReference>
<dbReference type="PROSITE" id="PS50850">
    <property type="entry name" value="MFS"/>
    <property type="match status" value="1"/>
</dbReference>
<evidence type="ECO:0000256" key="1">
    <source>
        <dbReference type="ARBA" id="ARBA00004141"/>
    </source>
</evidence>
<feature type="non-terminal residue" evidence="7">
    <location>
        <position position="1"/>
    </location>
</feature>
<evidence type="ECO:0000313" key="9">
    <source>
        <dbReference type="Proteomes" id="UP000663854"/>
    </source>
</evidence>
<reference evidence="7" key="1">
    <citation type="submission" date="2021-02" db="EMBL/GenBank/DDBJ databases">
        <authorList>
            <person name="Nowell W R."/>
        </authorList>
    </citation>
    <scope>NUCLEOTIDE SEQUENCE</scope>
</reference>
<dbReference type="AlphaFoldDB" id="A0A814U789"/>
<feature type="transmembrane region" description="Helical" evidence="5">
    <location>
        <begin position="400"/>
        <end position="417"/>
    </location>
</feature>
<evidence type="ECO:0000313" key="8">
    <source>
        <dbReference type="EMBL" id="CAF1426198.1"/>
    </source>
</evidence>
<feature type="domain" description="Major facilitator superfamily (MFS) profile" evidence="6">
    <location>
        <begin position="38"/>
        <end position="516"/>
    </location>
</feature>
<feature type="transmembrane region" description="Helical" evidence="5">
    <location>
        <begin position="493"/>
        <end position="511"/>
    </location>
</feature>
<evidence type="ECO:0000313" key="7">
    <source>
        <dbReference type="EMBL" id="CAF1171894.1"/>
    </source>
</evidence>
<dbReference type="Pfam" id="PF07690">
    <property type="entry name" value="MFS_1"/>
    <property type="match status" value="1"/>
</dbReference>
<feature type="transmembrane region" description="Helical" evidence="5">
    <location>
        <begin position="160"/>
        <end position="180"/>
    </location>
</feature>
<name>A0A814U789_9BILA</name>
<organism evidence="7 9">
    <name type="scientific">Rotaria sordida</name>
    <dbReference type="NCBI Taxonomy" id="392033"/>
    <lineage>
        <taxon>Eukaryota</taxon>
        <taxon>Metazoa</taxon>
        <taxon>Spiralia</taxon>
        <taxon>Gnathifera</taxon>
        <taxon>Rotifera</taxon>
        <taxon>Eurotatoria</taxon>
        <taxon>Bdelloidea</taxon>
        <taxon>Philodinida</taxon>
        <taxon>Philodinidae</taxon>
        <taxon>Rotaria</taxon>
    </lineage>
</organism>
<dbReference type="GO" id="GO:0016020">
    <property type="term" value="C:membrane"/>
    <property type="evidence" value="ECO:0007669"/>
    <property type="project" value="UniProtKB-SubCell"/>
</dbReference>